<organism evidence="1 2">
    <name type="scientific">Novosphingobium taihuense</name>
    <dbReference type="NCBI Taxonomy" id="260085"/>
    <lineage>
        <taxon>Bacteria</taxon>
        <taxon>Pseudomonadati</taxon>
        <taxon>Pseudomonadota</taxon>
        <taxon>Alphaproteobacteria</taxon>
        <taxon>Sphingomonadales</taxon>
        <taxon>Sphingomonadaceae</taxon>
        <taxon>Novosphingobium</taxon>
    </lineage>
</organism>
<protein>
    <submittedName>
        <fullName evidence="1">Uncharacterized protein</fullName>
    </submittedName>
</protein>
<keyword evidence="2" id="KW-1185">Reference proteome</keyword>
<accession>A0A7W7ABY8</accession>
<evidence type="ECO:0000313" key="2">
    <source>
        <dbReference type="Proteomes" id="UP000538566"/>
    </source>
</evidence>
<proteinExistence type="predicted"/>
<evidence type="ECO:0000313" key="1">
    <source>
        <dbReference type="EMBL" id="MBB4614215.1"/>
    </source>
</evidence>
<gene>
    <name evidence="1" type="ORF">GGR37_002501</name>
</gene>
<name>A0A7W7ABY8_9SPHN</name>
<dbReference type="OrthoDB" id="7502352at2"/>
<dbReference type="EMBL" id="JACHOA010000004">
    <property type="protein sequence ID" value="MBB4614215.1"/>
    <property type="molecule type" value="Genomic_DNA"/>
</dbReference>
<dbReference type="RefSeq" id="WP_144903977.1">
    <property type="nucleotide sequence ID" value="NZ_JACHOA010000004.1"/>
</dbReference>
<sequence>MGGILPMGNFYQFGYLASDIDAAERSLGELYGITKVRRKRASEWMETLHAWTGDTMVEVIVCGPGAPSIYTNQPFPVAGNLMLHHLGRRILDEGTWHQMEQAARQRGLCTEMMGSVMNGQLRYAYVDTRAMLGVYTEYVMLSGDALHIYDDVPQNDLQVS</sequence>
<dbReference type="InterPro" id="IPR029068">
    <property type="entry name" value="Glyas_Bleomycin-R_OHBP_Dase"/>
</dbReference>
<dbReference type="Gene3D" id="3.10.180.10">
    <property type="entry name" value="2,3-Dihydroxybiphenyl 1,2-Dioxygenase, domain 1"/>
    <property type="match status" value="1"/>
</dbReference>
<dbReference type="Proteomes" id="UP000538566">
    <property type="component" value="Unassembled WGS sequence"/>
</dbReference>
<reference evidence="1 2" key="1">
    <citation type="submission" date="2020-08" db="EMBL/GenBank/DDBJ databases">
        <title>Genomic Encyclopedia of Type Strains, Phase IV (KMG-IV): sequencing the most valuable type-strain genomes for metagenomic binning, comparative biology and taxonomic classification.</title>
        <authorList>
            <person name="Goeker M."/>
        </authorList>
    </citation>
    <scope>NUCLEOTIDE SEQUENCE [LARGE SCALE GENOMIC DNA]</scope>
    <source>
        <strain evidence="1 2">DSM 17507</strain>
    </source>
</reference>
<comment type="caution">
    <text evidence="1">The sequence shown here is derived from an EMBL/GenBank/DDBJ whole genome shotgun (WGS) entry which is preliminary data.</text>
</comment>
<dbReference type="AlphaFoldDB" id="A0A7W7ABY8"/>